<dbReference type="STRING" id="1346.BMF34_05750"/>
<dbReference type="Proteomes" id="UP000269148">
    <property type="component" value="Unassembled WGS sequence"/>
</dbReference>
<dbReference type="InterPro" id="IPR029044">
    <property type="entry name" value="Nucleotide-diphossugar_trans"/>
</dbReference>
<evidence type="ECO:0000313" key="2">
    <source>
        <dbReference type="EMBL" id="RLU56695.1"/>
    </source>
</evidence>
<dbReference type="AlphaFoldDB" id="A0A3L8GHX9"/>
<dbReference type="RefSeq" id="WP_003099957.1">
    <property type="nucleotide sequence ID" value="NZ_CP010783.1"/>
</dbReference>
<protein>
    <submittedName>
        <fullName evidence="2">Glycosyltransferase family 2 protein</fullName>
    </submittedName>
</protein>
<organism evidence="2 3">
    <name type="scientific">Streptococcus iniae</name>
    <name type="common">Streptococcus shiloi</name>
    <dbReference type="NCBI Taxonomy" id="1346"/>
    <lineage>
        <taxon>Bacteria</taxon>
        <taxon>Bacillati</taxon>
        <taxon>Bacillota</taxon>
        <taxon>Bacilli</taxon>
        <taxon>Lactobacillales</taxon>
        <taxon>Streptococcaceae</taxon>
        <taxon>Streptococcus</taxon>
    </lineage>
</organism>
<keyword evidence="2" id="KW-0808">Transferase</keyword>
<dbReference type="SMR" id="A0A3L8GHX9"/>
<accession>A0A3L8GHX9</accession>
<comment type="caution">
    <text evidence="2">The sequence shown here is derived from an EMBL/GenBank/DDBJ whole genome shotgun (WGS) entry which is preliminary data.</text>
</comment>
<evidence type="ECO:0000259" key="1">
    <source>
        <dbReference type="Pfam" id="PF00535"/>
    </source>
</evidence>
<dbReference type="PANTHER" id="PTHR48090">
    <property type="entry name" value="UNDECAPRENYL-PHOSPHATE 4-DEOXY-4-FORMAMIDO-L-ARABINOSE TRANSFERASE-RELATED"/>
    <property type="match status" value="1"/>
</dbReference>
<dbReference type="OrthoDB" id="9810303at2"/>
<sequence length="241" mass="27556">MNHKRVLIIIPAYNEEASILQTVTNINNYKEQVDFDLDYIVINDGSTDKTKQIIEENGLNAVHLVMNLGIGGAVQTGYKYALQHDYDIAVQFDGDGQHDIHSLNHLVQPIIKDRADMVIGSRFVGEDKSEFQTSFMRRFGITIISMMIKLTTRKRVFDTTSGYRLANRPVIKEFAKRYPRKYPEPESTVHLLKRKYRVVEAPANMFERQGGESSITAIKSIRYMVEVCSSILIAAFMKETE</sequence>
<dbReference type="SUPFAM" id="SSF53448">
    <property type="entry name" value="Nucleotide-diphospho-sugar transferases"/>
    <property type="match status" value="1"/>
</dbReference>
<reference evidence="2 3" key="1">
    <citation type="submission" date="2018-06" db="EMBL/GenBank/DDBJ databases">
        <title>Mutators as drivers of adaptation in pathogenic bacteria and a risk factor for host jumps and vaccine escape.</title>
        <authorList>
            <person name="Barnes A.C."/>
            <person name="Silayeva O."/>
        </authorList>
    </citation>
    <scope>NUCLEOTIDE SEQUENCE [LARGE SCALE GENOMIC DNA]</scope>
    <source>
        <strain evidence="2 3">QMA0445</strain>
    </source>
</reference>
<feature type="domain" description="Glycosyltransferase 2-like" evidence="1">
    <location>
        <begin position="8"/>
        <end position="173"/>
    </location>
</feature>
<proteinExistence type="predicted"/>
<dbReference type="GO" id="GO:0016740">
    <property type="term" value="F:transferase activity"/>
    <property type="evidence" value="ECO:0007669"/>
    <property type="project" value="UniProtKB-KW"/>
</dbReference>
<dbReference type="Pfam" id="PF00535">
    <property type="entry name" value="Glycos_transf_2"/>
    <property type="match status" value="1"/>
</dbReference>
<dbReference type="Gene3D" id="3.90.550.10">
    <property type="entry name" value="Spore Coat Polysaccharide Biosynthesis Protein SpsA, Chain A"/>
    <property type="match status" value="1"/>
</dbReference>
<dbReference type="InterPro" id="IPR001173">
    <property type="entry name" value="Glyco_trans_2-like"/>
</dbReference>
<dbReference type="EMBL" id="QLQD01000054">
    <property type="protein sequence ID" value="RLU56695.1"/>
    <property type="molecule type" value="Genomic_DNA"/>
</dbReference>
<dbReference type="PANTHER" id="PTHR48090:SF7">
    <property type="entry name" value="RFBJ PROTEIN"/>
    <property type="match status" value="1"/>
</dbReference>
<evidence type="ECO:0000313" key="3">
    <source>
        <dbReference type="Proteomes" id="UP000269148"/>
    </source>
</evidence>
<gene>
    <name evidence="2" type="ORF">DIY07_05955</name>
</gene>
<dbReference type="KEGG" id="siz:SI82_05840"/>
<dbReference type="CDD" id="cd04179">
    <property type="entry name" value="DPM_DPG-synthase_like"/>
    <property type="match status" value="1"/>
</dbReference>
<name>A0A3L8GHX9_STRIN</name>
<dbReference type="InterPro" id="IPR050256">
    <property type="entry name" value="Glycosyltransferase_2"/>
</dbReference>
<dbReference type="GeneID" id="35765018"/>